<comment type="caution">
    <text evidence="1">The sequence shown here is derived from an EMBL/GenBank/DDBJ whole genome shotgun (WGS) entry which is preliminary data.</text>
</comment>
<gene>
    <name evidence="1" type="ORF">MJO28_001096</name>
</gene>
<accession>A0ACC0EZX5</accession>
<protein>
    <submittedName>
        <fullName evidence="1">Uncharacterized protein</fullName>
    </submittedName>
</protein>
<evidence type="ECO:0000313" key="2">
    <source>
        <dbReference type="Proteomes" id="UP001060170"/>
    </source>
</evidence>
<sequence length="154" mass="16983">ENNYNVTVHDYTGQPLDMKLPQINNILLGFAKGLVALRGPPRGNVPTTLGADPAKLESADGTNVEAVEDADCEITAPTSPETSGSKKTRAKVRPPLLQLLRMRVQVNAVREPWELIKAWHGDQDENTHPDNERVDNHGGNVHIDNDDDDNIFED</sequence>
<keyword evidence="2" id="KW-1185">Reference proteome</keyword>
<reference evidence="2" key="2">
    <citation type="journal article" date="2018" name="Mol. Plant Microbe Interact.">
        <title>Genome sequence resources for the wheat stripe rust pathogen (Puccinia striiformis f. sp. tritici) and the barley stripe rust pathogen (Puccinia striiformis f. sp. hordei).</title>
        <authorList>
            <person name="Xia C."/>
            <person name="Wang M."/>
            <person name="Yin C."/>
            <person name="Cornejo O.E."/>
            <person name="Hulbert S.H."/>
            <person name="Chen X."/>
        </authorList>
    </citation>
    <scope>NUCLEOTIDE SEQUENCE [LARGE SCALE GENOMIC DNA]</scope>
    <source>
        <strain evidence="2">93-210</strain>
    </source>
</reference>
<dbReference type="EMBL" id="CM045865">
    <property type="protein sequence ID" value="KAI7963002.1"/>
    <property type="molecule type" value="Genomic_DNA"/>
</dbReference>
<organism evidence="1 2">
    <name type="scientific">Puccinia striiformis f. sp. tritici</name>
    <dbReference type="NCBI Taxonomy" id="168172"/>
    <lineage>
        <taxon>Eukaryota</taxon>
        <taxon>Fungi</taxon>
        <taxon>Dikarya</taxon>
        <taxon>Basidiomycota</taxon>
        <taxon>Pucciniomycotina</taxon>
        <taxon>Pucciniomycetes</taxon>
        <taxon>Pucciniales</taxon>
        <taxon>Pucciniaceae</taxon>
        <taxon>Puccinia</taxon>
    </lineage>
</organism>
<dbReference type="Proteomes" id="UP001060170">
    <property type="component" value="Chromosome 1"/>
</dbReference>
<proteinExistence type="predicted"/>
<reference evidence="2" key="1">
    <citation type="journal article" date="2018" name="BMC Genomics">
        <title>Genomic insights into host adaptation between the wheat stripe rust pathogen (Puccinia striiformis f. sp. tritici) and the barley stripe rust pathogen (Puccinia striiformis f. sp. hordei).</title>
        <authorList>
            <person name="Xia C."/>
            <person name="Wang M."/>
            <person name="Yin C."/>
            <person name="Cornejo O.E."/>
            <person name="Hulbert S.H."/>
            <person name="Chen X."/>
        </authorList>
    </citation>
    <scope>NUCLEOTIDE SEQUENCE [LARGE SCALE GENOMIC DNA]</scope>
    <source>
        <strain evidence="2">93-210</strain>
    </source>
</reference>
<name>A0ACC0EZX5_9BASI</name>
<reference evidence="1 2" key="3">
    <citation type="journal article" date="2022" name="Microbiol. Spectr.">
        <title>Folding features and dynamics of 3D genome architecture in plant fungal pathogens.</title>
        <authorList>
            <person name="Xia C."/>
        </authorList>
    </citation>
    <scope>NUCLEOTIDE SEQUENCE [LARGE SCALE GENOMIC DNA]</scope>
    <source>
        <strain evidence="1 2">93-210</strain>
    </source>
</reference>
<evidence type="ECO:0000313" key="1">
    <source>
        <dbReference type="EMBL" id="KAI7963002.1"/>
    </source>
</evidence>
<feature type="non-terminal residue" evidence="1">
    <location>
        <position position="1"/>
    </location>
</feature>